<dbReference type="EMBL" id="NCEQ01000013">
    <property type="protein sequence ID" value="OYX55595.1"/>
    <property type="molecule type" value="Genomic_DNA"/>
</dbReference>
<dbReference type="InterPro" id="IPR000415">
    <property type="entry name" value="Nitroreductase-like"/>
</dbReference>
<dbReference type="SUPFAM" id="SSF55469">
    <property type="entry name" value="FMN-dependent nitroreductase-like"/>
    <property type="match status" value="1"/>
</dbReference>
<evidence type="ECO:0000313" key="8">
    <source>
        <dbReference type="Proteomes" id="UP000216147"/>
    </source>
</evidence>
<accession>A0A258HF27</accession>
<dbReference type="Pfam" id="PF00881">
    <property type="entry name" value="Nitroreductase"/>
    <property type="match status" value="1"/>
</dbReference>
<protein>
    <recommendedName>
        <fullName evidence="5">Putative NADH dehydrogenase/NAD(P)H nitroreductase B7Y86_13140</fullName>
        <ecNumber evidence="5">1.-.-.-</ecNumber>
    </recommendedName>
</protein>
<dbReference type="Gene3D" id="3.40.109.10">
    <property type="entry name" value="NADH Oxidase"/>
    <property type="match status" value="1"/>
</dbReference>
<comment type="cofactor">
    <cofactor evidence="5">
        <name>FMN</name>
        <dbReference type="ChEBI" id="CHEBI:58210"/>
    </cofactor>
</comment>
<organism evidence="7 8">
    <name type="scientific">Brevundimonas subvibrioides</name>
    <dbReference type="NCBI Taxonomy" id="74313"/>
    <lineage>
        <taxon>Bacteria</taxon>
        <taxon>Pseudomonadati</taxon>
        <taxon>Pseudomonadota</taxon>
        <taxon>Alphaproteobacteria</taxon>
        <taxon>Caulobacterales</taxon>
        <taxon>Caulobacteraceae</taxon>
        <taxon>Brevundimonas</taxon>
    </lineage>
</organism>
<evidence type="ECO:0000259" key="6">
    <source>
        <dbReference type="Pfam" id="PF00881"/>
    </source>
</evidence>
<dbReference type="GO" id="GO:0016491">
    <property type="term" value="F:oxidoreductase activity"/>
    <property type="evidence" value="ECO:0007669"/>
    <property type="project" value="UniProtKB-UniRule"/>
</dbReference>
<dbReference type="InterPro" id="IPR029479">
    <property type="entry name" value="Nitroreductase"/>
</dbReference>
<dbReference type="PANTHER" id="PTHR43543">
    <property type="entry name" value="MALONIC SEMIALDEHYDE REDUCTASE RUTE-RELATED"/>
    <property type="match status" value="1"/>
</dbReference>
<proteinExistence type="inferred from homology"/>
<dbReference type="InterPro" id="IPR023936">
    <property type="entry name" value="RutE-like"/>
</dbReference>
<feature type="domain" description="Nitroreductase" evidence="6">
    <location>
        <begin position="32"/>
        <end position="182"/>
    </location>
</feature>
<evidence type="ECO:0000256" key="3">
    <source>
        <dbReference type="ARBA" id="ARBA00022857"/>
    </source>
</evidence>
<evidence type="ECO:0000256" key="1">
    <source>
        <dbReference type="ARBA" id="ARBA00022630"/>
    </source>
</evidence>
<comment type="caution">
    <text evidence="7">The sequence shown here is derived from an EMBL/GenBank/DDBJ whole genome shotgun (WGS) entry which is preliminary data.</text>
</comment>
<dbReference type="AlphaFoldDB" id="A0A258HF27"/>
<keyword evidence="2 5" id="KW-0288">FMN</keyword>
<keyword evidence="1 5" id="KW-0285">Flavoprotein</keyword>
<evidence type="ECO:0000313" key="7">
    <source>
        <dbReference type="EMBL" id="OYX55595.1"/>
    </source>
</evidence>
<keyword evidence="3 5" id="KW-0521">NADP</keyword>
<dbReference type="HAMAP" id="MF_01204">
    <property type="entry name" value="Oxidoreductase_RutE_HadB"/>
    <property type="match status" value="1"/>
</dbReference>
<dbReference type="EC" id="1.-.-.-" evidence="5"/>
<dbReference type="NCBIfam" id="NF003768">
    <property type="entry name" value="PRK05365.1"/>
    <property type="match status" value="1"/>
</dbReference>
<dbReference type="Proteomes" id="UP000216147">
    <property type="component" value="Unassembled WGS sequence"/>
</dbReference>
<dbReference type="InterPro" id="IPR050461">
    <property type="entry name" value="Nitroreductase_HadB/RutE"/>
</dbReference>
<comment type="similarity">
    <text evidence="5">Belongs to the nitroreductase family. HadB/RutE subfamily.</text>
</comment>
<name>A0A258HF27_9CAUL</name>
<sequence>MAFDSLPARDVPLTDAALAQVFTEARTRNGWTDRPVPTELLHRLYDLTRFGPTAVNNTPARFVFVTSPEARARLVPLMSEGNQAKTAQAPVTVILGYDMNFHDHLPHLFPHAPGARDWFGEETGRRESAFRNSSLQGGYFLLAARALGLDVGPMSGFDPASVKAEFFPDGDIEPNFIINLGYGNDDNLFPRSPRLTFDEAAKIV</sequence>
<reference evidence="7 8" key="1">
    <citation type="submission" date="2017-03" db="EMBL/GenBank/DDBJ databases">
        <title>Lifting the veil on microbial sulfur biogeochemistry in mining wastewaters.</title>
        <authorList>
            <person name="Kantor R.S."/>
            <person name="Colenbrander Nelson T."/>
            <person name="Marshall S."/>
            <person name="Bennett D."/>
            <person name="Apte S."/>
            <person name="Camacho D."/>
            <person name="Thomas B.C."/>
            <person name="Warren L.A."/>
            <person name="Banfield J.F."/>
        </authorList>
    </citation>
    <scope>NUCLEOTIDE SEQUENCE [LARGE SCALE GENOMIC DNA]</scope>
    <source>
        <strain evidence="7">32-68-21</strain>
    </source>
</reference>
<dbReference type="CDD" id="cd02148">
    <property type="entry name" value="RutE-like"/>
    <property type="match status" value="1"/>
</dbReference>
<keyword evidence="4 5" id="KW-0560">Oxidoreductase</keyword>
<gene>
    <name evidence="7" type="ORF">B7Y86_13140</name>
</gene>
<evidence type="ECO:0000256" key="5">
    <source>
        <dbReference type="HAMAP-Rule" id="MF_01204"/>
    </source>
</evidence>
<keyword evidence="5" id="KW-0520">NAD</keyword>
<evidence type="ECO:0000256" key="2">
    <source>
        <dbReference type="ARBA" id="ARBA00022643"/>
    </source>
</evidence>
<evidence type="ECO:0000256" key="4">
    <source>
        <dbReference type="ARBA" id="ARBA00023002"/>
    </source>
</evidence>
<dbReference type="PANTHER" id="PTHR43543:SF1">
    <property type="entry name" value="MALONIC SEMIALDEHYDE REDUCTASE RUTE-RELATED"/>
    <property type="match status" value="1"/>
</dbReference>